<evidence type="ECO:0000256" key="1">
    <source>
        <dbReference type="SAM" id="Phobius"/>
    </source>
</evidence>
<organism evidence="2 3">
    <name type="scientific">Sphingomonas paeninsulae</name>
    <dbReference type="NCBI Taxonomy" id="2319844"/>
    <lineage>
        <taxon>Bacteria</taxon>
        <taxon>Pseudomonadati</taxon>
        <taxon>Pseudomonadota</taxon>
        <taxon>Alphaproteobacteria</taxon>
        <taxon>Sphingomonadales</taxon>
        <taxon>Sphingomonadaceae</taxon>
        <taxon>Sphingomonas</taxon>
    </lineage>
</organism>
<dbReference type="OrthoDB" id="7426601at2"/>
<keyword evidence="3" id="KW-1185">Reference proteome</keyword>
<feature type="transmembrane region" description="Helical" evidence="1">
    <location>
        <begin position="111"/>
        <end position="132"/>
    </location>
</feature>
<sequence>MGRRSAFAPPPGAFERQLVPIGSVMLASLAPLLPEIATAPILPPFGFMVLLGWRLLRDDLWPVWVALPLGLFDDIFSGQPLGSAMALWTISFLAIDLINSRFVWRDHWQDWGIAVIAIAAELTLALGIAHITGGAMPFVLLLPQIAVSALVFPLVARVCAFLDRVRLAR</sequence>
<keyword evidence="1" id="KW-0812">Transmembrane</keyword>
<name>A0A494TRQ1_SPHPE</name>
<gene>
    <name evidence="2" type="ORF">D3Y57_19730</name>
</gene>
<accession>A0A494TRQ1</accession>
<evidence type="ECO:0000313" key="2">
    <source>
        <dbReference type="EMBL" id="AYJ88148.1"/>
    </source>
</evidence>
<feature type="transmembrane region" description="Helical" evidence="1">
    <location>
        <begin position="76"/>
        <end position="99"/>
    </location>
</feature>
<dbReference type="KEGG" id="spha:D3Y57_19730"/>
<feature type="transmembrane region" description="Helical" evidence="1">
    <location>
        <begin position="138"/>
        <end position="162"/>
    </location>
</feature>
<protein>
    <submittedName>
        <fullName evidence="2">Rod shape-determining protein MreD</fullName>
    </submittedName>
</protein>
<keyword evidence="1" id="KW-0472">Membrane</keyword>
<dbReference type="Proteomes" id="UP000276254">
    <property type="component" value="Chromosome"/>
</dbReference>
<proteinExistence type="predicted"/>
<dbReference type="EMBL" id="CP032829">
    <property type="protein sequence ID" value="AYJ88148.1"/>
    <property type="molecule type" value="Genomic_DNA"/>
</dbReference>
<keyword evidence="1" id="KW-1133">Transmembrane helix</keyword>
<reference evidence="2 3" key="1">
    <citation type="submission" date="2018-09" db="EMBL/GenBank/DDBJ databases">
        <title>Sphingomonas peninsula sp. nov., isolated from fildes peninsula, Antarctic soil.</title>
        <authorList>
            <person name="Yingchao G."/>
        </authorList>
    </citation>
    <scope>NUCLEOTIDE SEQUENCE [LARGE SCALE GENOMIC DNA]</scope>
    <source>
        <strain evidence="2 3">YZ-8</strain>
    </source>
</reference>
<dbReference type="AlphaFoldDB" id="A0A494TRQ1"/>
<evidence type="ECO:0000313" key="3">
    <source>
        <dbReference type="Proteomes" id="UP000276254"/>
    </source>
</evidence>